<gene>
    <name evidence="7" type="primary">clpP</name>
    <name evidence="10" type="ORF">EI42_00794</name>
</gene>
<name>A0A326UE95_THEHA</name>
<dbReference type="InterPro" id="IPR001907">
    <property type="entry name" value="ClpP"/>
</dbReference>
<dbReference type="OrthoDB" id="510061at2"/>
<dbReference type="Gene3D" id="3.90.226.10">
    <property type="entry name" value="2-enoyl-CoA Hydratase, Chain A, domain 1"/>
    <property type="match status" value="1"/>
</dbReference>
<comment type="subcellular location">
    <subcellularLocation>
        <location evidence="7">Cytoplasm</location>
    </subcellularLocation>
</comment>
<dbReference type="PANTHER" id="PTHR10381">
    <property type="entry name" value="ATP-DEPENDENT CLP PROTEASE PROTEOLYTIC SUBUNIT"/>
    <property type="match status" value="1"/>
</dbReference>
<dbReference type="GO" id="GO:0009368">
    <property type="term" value="C:endopeptidase Clp complex"/>
    <property type="evidence" value="ECO:0007669"/>
    <property type="project" value="TreeGrafter"/>
</dbReference>
<comment type="subunit">
    <text evidence="7">Fourteen ClpP subunits assemble into 2 heptameric rings which stack back to back to give a disk-like structure with a central cavity, resembling the structure of eukaryotic proteasomes.</text>
</comment>
<dbReference type="CDD" id="cd07017">
    <property type="entry name" value="S14_ClpP_2"/>
    <property type="match status" value="1"/>
</dbReference>
<evidence type="ECO:0000256" key="3">
    <source>
        <dbReference type="ARBA" id="ARBA00022670"/>
    </source>
</evidence>
<proteinExistence type="inferred from homology"/>
<dbReference type="NCBIfam" id="NF001368">
    <property type="entry name" value="PRK00277.1"/>
    <property type="match status" value="1"/>
</dbReference>
<keyword evidence="2 7" id="KW-0963">Cytoplasm</keyword>
<dbReference type="GO" id="GO:0006515">
    <property type="term" value="P:protein quality control for misfolded or incompletely synthesized proteins"/>
    <property type="evidence" value="ECO:0007669"/>
    <property type="project" value="TreeGrafter"/>
</dbReference>
<organism evidence="10 11">
    <name type="scientific">Thermosporothrix hazakensis</name>
    <dbReference type="NCBI Taxonomy" id="644383"/>
    <lineage>
        <taxon>Bacteria</taxon>
        <taxon>Bacillati</taxon>
        <taxon>Chloroflexota</taxon>
        <taxon>Ktedonobacteria</taxon>
        <taxon>Ktedonobacterales</taxon>
        <taxon>Thermosporotrichaceae</taxon>
        <taxon>Thermosporothrix</taxon>
    </lineage>
</organism>
<dbReference type="SUPFAM" id="SSF52096">
    <property type="entry name" value="ClpP/crotonase"/>
    <property type="match status" value="1"/>
</dbReference>
<dbReference type="GO" id="GO:0004252">
    <property type="term" value="F:serine-type endopeptidase activity"/>
    <property type="evidence" value="ECO:0007669"/>
    <property type="project" value="UniProtKB-UniRule"/>
</dbReference>
<dbReference type="NCBIfam" id="NF009205">
    <property type="entry name" value="PRK12553.1"/>
    <property type="match status" value="1"/>
</dbReference>
<evidence type="ECO:0000313" key="10">
    <source>
        <dbReference type="EMBL" id="PZW36616.1"/>
    </source>
</evidence>
<dbReference type="GO" id="GO:0004176">
    <property type="term" value="F:ATP-dependent peptidase activity"/>
    <property type="evidence" value="ECO:0007669"/>
    <property type="project" value="InterPro"/>
</dbReference>
<dbReference type="EMBL" id="QKUF01000001">
    <property type="protein sequence ID" value="PZW36616.1"/>
    <property type="molecule type" value="Genomic_DNA"/>
</dbReference>
<dbReference type="AlphaFoldDB" id="A0A326UE95"/>
<evidence type="ECO:0000256" key="6">
    <source>
        <dbReference type="ARBA" id="ARBA00034021"/>
    </source>
</evidence>
<dbReference type="PANTHER" id="PTHR10381:SF70">
    <property type="entry name" value="ATP-DEPENDENT CLP PROTEASE PROTEOLYTIC SUBUNIT"/>
    <property type="match status" value="1"/>
</dbReference>
<evidence type="ECO:0000256" key="5">
    <source>
        <dbReference type="ARBA" id="ARBA00022825"/>
    </source>
</evidence>
<evidence type="ECO:0000256" key="2">
    <source>
        <dbReference type="ARBA" id="ARBA00022490"/>
    </source>
</evidence>
<dbReference type="InterPro" id="IPR023562">
    <property type="entry name" value="ClpP/TepA"/>
</dbReference>
<evidence type="ECO:0000256" key="8">
    <source>
        <dbReference type="PROSITE-ProRule" id="PRU10086"/>
    </source>
</evidence>
<comment type="caution">
    <text evidence="10">The sequence shown here is derived from an EMBL/GenBank/DDBJ whole genome shotgun (WGS) entry which is preliminary data.</text>
</comment>
<keyword evidence="5 7" id="KW-0720">Serine protease</keyword>
<dbReference type="InterPro" id="IPR033135">
    <property type="entry name" value="ClpP_His_AS"/>
</dbReference>
<dbReference type="InterPro" id="IPR029045">
    <property type="entry name" value="ClpP/crotonase-like_dom_sf"/>
</dbReference>
<feature type="active site" description="Nucleophile" evidence="7">
    <location>
        <position position="135"/>
    </location>
</feature>
<comment type="catalytic activity">
    <reaction evidence="6 7 8">
        <text>Hydrolysis of proteins to small peptides in the presence of ATP and magnesium. alpha-casein is the usual test substrate. In the absence of ATP, only oligopeptides shorter than five residues are hydrolyzed (such as succinyl-Leu-Tyr-|-NHMec, and Leu-Tyr-Leu-|-Tyr-Trp, in which cleavage of the -Tyr-|-Leu- and -Tyr-|-Trp bonds also occurs).</text>
        <dbReference type="EC" id="3.4.21.92"/>
    </reaction>
</comment>
<dbReference type="PRINTS" id="PR00127">
    <property type="entry name" value="CLPPROTEASEP"/>
</dbReference>
<keyword evidence="3 7" id="KW-0645">Protease</keyword>
<dbReference type="GO" id="GO:0051117">
    <property type="term" value="F:ATPase binding"/>
    <property type="evidence" value="ECO:0007669"/>
    <property type="project" value="TreeGrafter"/>
</dbReference>
<evidence type="ECO:0000313" key="11">
    <source>
        <dbReference type="Proteomes" id="UP000248806"/>
    </source>
</evidence>
<dbReference type="Proteomes" id="UP000248806">
    <property type="component" value="Unassembled WGS sequence"/>
</dbReference>
<evidence type="ECO:0000256" key="9">
    <source>
        <dbReference type="RuleBase" id="RU003567"/>
    </source>
</evidence>
<comment type="similarity">
    <text evidence="1 7 9">Belongs to the peptidase S14 family.</text>
</comment>
<dbReference type="GO" id="GO:0005737">
    <property type="term" value="C:cytoplasm"/>
    <property type="evidence" value="ECO:0007669"/>
    <property type="project" value="UniProtKB-SubCell"/>
</dbReference>
<dbReference type="Pfam" id="PF00574">
    <property type="entry name" value="CLP_protease"/>
    <property type="match status" value="1"/>
</dbReference>
<dbReference type="PROSITE" id="PS00382">
    <property type="entry name" value="CLP_PROTEASE_HIS"/>
    <property type="match status" value="1"/>
</dbReference>
<keyword evidence="11" id="KW-1185">Reference proteome</keyword>
<accession>A0A326UE95</accession>
<comment type="function">
    <text evidence="7">Cleaves peptides in various proteins in a process that requires ATP hydrolysis. Has a chymotrypsin-like activity. Plays a major role in the degradation of misfolded proteins.</text>
</comment>
<dbReference type="HAMAP" id="MF_00444">
    <property type="entry name" value="ClpP"/>
    <property type="match status" value="1"/>
</dbReference>
<evidence type="ECO:0000256" key="4">
    <source>
        <dbReference type="ARBA" id="ARBA00022801"/>
    </source>
</evidence>
<reference evidence="10 11" key="1">
    <citation type="submission" date="2018-06" db="EMBL/GenBank/DDBJ databases">
        <title>Genomic Encyclopedia of Archaeal and Bacterial Type Strains, Phase II (KMG-II): from individual species to whole genera.</title>
        <authorList>
            <person name="Goeker M."/>
        </authorList>
    </citation>
    <scope>NUCLEOTIDE SEQUENCE [LARGE SCALE GENOMIC DNA]</scope>
    <source>
        <strain evidence="10 11">ATCC BAA-1881</strain>
    </source>
</reference>
<keyword evidence="4 7" id="KW-0378">Hydrolase</keyword>
<evidence type="ECO:0000256" key="7">
    <source>
        <dbReference type="HAMAP-Rule" id="MF_00444"/>
    </source>
</evidence>
<evidence type="ECO:0000256" key="1">
    <source>
        <dbReference type="ARBA" id="ARBA00007039"/>
    </source>
</evidence>
<dbReference type="EC" id="3.4.21.92" evidence="7"/>
<protein>
    <recommendedName>
        <fullName evidence="7 9">ATP-dependent Clp protease proteolytic subunit</fullName>
        <ecNumber evidence="7">3.4.21.92</ecNumber>
    </recommendedName>
    <alternativeName>
        <fullName evidence="7">Endopeptidase Clp</fullName>
    </alternativeName>
</protein>
<dbReference type="FunFam" id="3.90.226.10:FF:000002">
    <property type="entry name" value="ATP-dependent Clp protease proteolytic subunit"/>
    <property type="match status" value="1"/>
</dbReference>
<sequence length="239" mass="26565">MGTVFNPNDPKWRKEALEIIEKSSANNPIYRPSFVEDVMRITNEYYGGESYDVSMTIDDLLLKDRIVMIGKPIDDIVAYQTIQVLLYLQSEDATRDVSIYINSPGGSVTAGLAIYDTMQFLEADVSTFCVGMAMSMGAVLLAAGAPKKRYCLPNSTVLIHQPLVSGGIEGQASDIEIEAREIIRTRDRLYQILAHHTGQTLERIAADSDRDNYMTAQQAVDYGLVDEILVPSSKEDEEK</sequence>
<feature type="active site" evidence="7 8">
    <location>
        <position position="160"/>
    </location>
</feature>